<dbReference type="EMBL" id="KN840624">
    <property type="protein sequence ID" value="KIP03285.1"/>
    <property type="molecule type" value="Genomic_DNA"/>
</dbReference>
<dbReference type="AlphaFoldDB" id="A0A0C3S533"/>
<keyword evidence="5" id="KW-1185">Reference proteome</keyword>
<dbReference type="OrthoDB" id="3687641at2759"/>
<name>A0A0C3S533_PHLG1</name>
<dbReference type="PANTHER" id="PTHR33365:SF11">
    <property type="entry name" value="TAT PATHWAY SIGNAL SEQUENCE"/>
    <property type="match status" value="1"/>
</dbReference>
<reference evidence="4 5" key="1">
    <citation type="journal article" date="2014" name="PLoS Genet.">
        <title>Analysis of the Phlebiopsis gigantea genome, transcriptome and secretome provides insight into its pioneer colonization strategies of wood.</title>
        <authorList>
            <person name="Hori C."/>
            <person name="Ishida T."/>
            <person name="Igarashi K."/>
            <person name="Samejima M."/>
            <person name="Suzuki H."/>
            <person name="Master E."/>
            <person name="Ferreira P."/>
            <person name="Ruiz-Duenas F.J."/>
            <person name="Held B."/>
            <person name="Canessa P."/>
            <person name="Larrondo L.F."/>
            <person name="Schmoll M."/>
            <person name="Druzhinina I.S."/>
            <person name="Kubicek C.P."/>
            <person name="Gaskell J.A."/>
            <person name="Kersten P."/>
            <person name="St John F."/>
            <person name="Glasner J."/>
            <person name="Sabat G."/>
            <person name="Splinter BonDurant S."/>
            <person name="Syed K."/>
            <person name="Yadav J."/>
            <person name="Mgbeahuruike A.C."/>
            <person name="Kovalchuk A."/>
            <person name="Asiegbu F.O."/>
            <person name="Lackner G."/>
            <person name="Hoffmeister D."/>
            <person name="Rencoret J."/>
            <person name="Gutierrez A."/>
            <person name="Sun H."/>
            <person name="Lindquist E."/>
            <person name="Barry K."/>
            <person name="Riley R."/>
            <person name="Grigoriev I.V."/>
            <person name="Henrissat B."/>
            <person name="Kues U."/>
            <person name="Berka R.M."/>
            <person name="Martinez A.T."/>
            <person name="Covert S.F."/>
            <person name="Blanchette R.A."/>
            <person name="Cullen D."/>
        </authorList>
    </citation>
    <scope>NUCLEOTIDE SEQUENCE [LARGE SCALE GENOMIC DNA]</scope>
    <source>
        <strain evidence="4 5">11061_1 CR5-6</strain>
    </source>
</reference>
<comment type="pathway">
    <text evidence="1">Mycotoxin biosynthesis.</text>
</comment>
<keyword evidence="2" id="KW-0560">Oxidoreductase</keyword>
<dbReference type="InterPro" id="IPR021765">
    <property type="entry name" value="UstYa-like"/>
</dbReference>
<comment type="similarity">
    <text evidence="3">Belongs to the ustYa family.</text>
</comment>
<evidence type="ECO:0000256" key="3">
    <source>
        <dbReference type="ARBA" id="ARBA00035112"/>
    </source>
</evidence>
<gene>
    <name evidence="4" type="ORF">PHLGIDRAFT_246034</name>
</gene>
<evidence type="ECO:0000256" key="2">
    <source>
        <dbReference type="ARBA" id="ARBA00023002"/>
    </source>
</evidence>
<dbReference type="HOGENOM" id="CLU_042941_8_0_1"/>
<evidence type="ECO:0000313" key="4">
    <source>
        <dbReference type="EMBL" id="KIP03285.1"/>
    </source>
</evidence>
<organism evidence="4 5">
    <name type="scientific">Phlebiopsis gigantea (strain 11061_1 CR5-6)</name>
    <name type="common">White-rot fungus</name>
    <name type="synonym">Peniophora gigantea</name>
    <dbReference type="NCBI Taxonomy" id="745531"/>
    <lineage>
        <taxon>Eukaryota</taxon>
        <taxon>Fungi</taxon>
        <taxon>Dikarya</taxon>
        <taxon>Basidiomycota</taxon>
        <taxon>Agaricomycotina</taxon>
        <taxon>Agaricomycetes</taxon>
        <taxon>Polyporales</taxon>
        <taxon>Phanerochaetaceae</taxon>
        <taxon>Phlebiopsis</taxon>
    </lineage>
</organism>
<evidence type="ECO:0000313" key="5">
    <source>
        <dbReference type="Proteomes" id="UP000053257"/>
    </source>
</evidence>
<dbReference type="Proteomes" id="UP000053257">
    <property type="component" value="Unassembled WGS sequence"/>
</dbReference>
<protein>
    <submittedName>
        <fullName evidence="4">Uncharacterized protein</fullName>
    </submittedName>
</protein>
<dbReference type="GO" id="GO:0016491">
    <property type="term" value="F:oxidoreductase activity"/>
    <property type="evidence" value="ECO:0007669"/>
    <property type="project" value="UniProtKB-KW"/>
</dbReference>
<dbReference type="PANTHER" id="PTHR33365">
    <property type="entry name" value="YALI0B05434P"/>
    <property type="match status" value="1"/>
</dbReference>
<dbReference type="Pfam" id="PF11807">
    <property type="entry name" value="UstYa"/>
    <property type="match status" value="1"/>
</dbReference>
<dbReference type="GO" id="GO:0043386">
    <property type="term" value="P:mycotoxin biosynthetic process"/>
    <property type="evidence" value="ECO:0007669"/>
    <property type="project" value="InterPro"/>
</dbReference>
<dbReference type="STRING" id="745531.A0A0C3S533"/>
<evidence type="ECO:0000256" key="1">
    <source>
        <dbReference type="ARBA" id="ARBA00004685"/>
    </source>
</evidence>
<proteinExistence type="inferred from homology"/>
<accession>A0A0C3S533</accession>
<sequence>MQMQHRAAACSNAFPSSPNFEDEYSWIGDDYPAYLPLDLGGPIALVLEDSRHYPLNSSDADAEWESVYPGGGLGFVRLGPRKRFFSLSLYHQVHCLDSLRHTILGGAHAHGGGEGAHARRDVEHSAHCLNYLRQTIMCNADLTLEPEVVEGSQDVGEGLAAVHVCRDWSKVHDFVLRNWDDWEKWKEQQE</sequence>